<evidence type="ECO:0000313" key="11">
    <source>
        <dbReference type="Proteomes" id="UP000268229"/>
    </source>
</evidence>
<organism evidence="10 11">
    <name type="scientific">Neisseria animaloris</name>
    <dbReference type="NCBI Taxonomy" id="326522"/>
    <lineage>
        <taxon>Bacteria</taxon>
        <taxon>Pseudomonadati</taxon>
        <taxon>Pseudomonadota</taxon>
        <taxon>Betaproteobacteria</taxon>
        <taxon>Neisseriales</taxon>
        <taxon>Neisseriaceae</taxon>
        <taxon>Neisseria</taxon>
    </lineage>
</organism>
<feature type="transmembrane region" description="Helical" evidence="8">
    <location>
        <begin position="255"/>
        <end position="279"/>
    </location>
</feature>
<keyword evidence="4" id="KW-1003">Cell membrane</keyword>
<dbReference type="GO" id="GO:0005886">
    <property type="term" value="C:plasma membrane"/>
    <property type="evidence" value="ECO:0007669"/>
    <property type="project" value="UniProtKB-SubCell"/>
</dbReference>
<feature type="transmembrane region" description="Helical" evidence="8">
    <location>
        <begin position="21"/>
        <end position="42"/>
    </location>
</feature>
<feature type="transmembrane region" description="Helical" evidence="8">
    <location>
        <begin position="342"/>
        <end position="363"/>
    </location>
</feature>
<evidence type="ECO:0000256" key="3">
    <source>
        <dbReference type="ARBA" id="ARBA00022448"/>
    </source>
</evidence>
<keyword evidence="11" id="KW-1185">Reference proteome</keyword>
<gene>
    <name evidence="10" type="primary">yhhJ</name>
    <name evidence="10" type="ORF">NCTC12227_01149</name>
</gene>
<dbReference type="Gene3D" id="3.40.1710.10">
    <property type="entry name" value="abc type-2 transporter like domain"/>
    <property type="match status" value="1"/>
</dbReference>
<evidence type="ECO:0000256" key="8">
    <source>
        <dbReference type="SAM" id="Phobius"/>
    </source>
</evidence>
<comment type="subcellular location">
    <subcellularLocation>
        <location evidence="1">Cell membrane</location>
        <topology evidence="1">Multi-pass membrane protein</topology>
    </subcellularLocation>
</comment>
<evidence type="ECO:0000256" key="6">
    <source>
        <dbReference type="ARBA" id="ARBA00022989"/>
    </source>
</evidence>
<feature type="transmembrane region" description="Helical" evidence="8">
    <location>
        <begin position="286"/>
        <end position="304"/>
    </location>
</feature>
<name>A0A1X3CI42_9NEIS</name>
<dbReference type="Proteomes" id="UP000268229">
    <property type="component" value="Chromosome"/>
</dbReference>
<feature type="transmembrane region" description="Helical" evidence="8">
    <location>
        <begin position="181"/>
        <end position="198"/>
    </location>
</feature>
<dbReference type="KEGG" id="nani:NCTC12227_01149"/>
<reference evidence="10 11" key="1">
    <citation type="submission" date="2018-12" db="EMBL/GenBank/DDBJ databases">
        <authorList>
            <consortium name="Pathogen Informatics"/>
        </authorList>
    </citation>
    <scope>NUCLEOTIDE SEQUENCE [LARGE SCALE GENOMIC DNA]</scope>
    <source>
        <strain evidence="10 11">NCTC12227</strain>
    </source>
</reference>
<dbReference type="EMBL" id="LR134516">
    <property type="protein sequence ID" value="VEJ21411.1"/>
    <property type="molecule type" value="Genomic_DNA"/>
</dbReference>
<dbReference type="Pfam" id="PF12698">
    <property type="entry name" value="ABC2_membrane_3"/>
    <property type="match status" value="1"/>
</dbReference>
<dbReference type="PROSITE" id="PS51012">
    <property type="entry name" value="ABC_TM2"/>
    <property type="match status" value="1"/>
</dbReference>
<keyword evidence="7 8" id="KW-0472">Membrane</keyword>
<dbReference type="InterPro" id="IPR013525">
    <property type="entry name" value="ABC2_TM"/>
</dbReference>
<evidence type="ECO:0000256" key="4">
    <source>
        <dbReference type="ARBA" id="ARBA00022475"/>
    </source>
</evidence>
<keyword evidence="6 8" id="KW-1133">Transmembrane helix</keyword>
<evidence type="ECO:0000259" key="9">
    <source>
        <dbReference type="PROSITE" id="PS51012"/>
    </source>
</evidence>
<dbReference type="AlphaFoldDB" id="A0A1X3CI42"/>
<evidence type="ECO:0000256" key="2">
    <source>
        <dbReference type="ARBA" id="ARBA00007783"/>
    </source>
</evidence>
<comment type="similarity">
    <text evidence="2">Belongs to the ABC-2 integral membrane protein family.</text>
</comment>
<sequence length="373" mass="41332">MRSIKNIFYLAQKELRSLFSDLVLMVLIVFMFTVTIFSAAQIDPGVKNAAVAVVDGDRSALSYRLRDAVREPFFQPPQEVEAEVVNQAMDKGEYIFALEIPPNFERDVLMGRSPELLLQVDATAMSQAGLGAAYLTRILERETAEFARQQPAEKWLPVKPVIRSHFNANAEGSYYGPPMELGNMVLVLALILVGAAVIREREHGTIEHLLVMPVNAAEIMLAKVLANSAMILLVSILAMWVVVKGILGVPIHGSIMLYGFGVAVYLFSIAALAVMLATIAPSMAQFGLLMIPLYMVLLLFSGVASPRNNMPEAAQWISEYWPSTQFIRFAQSVLFRDAGFSIVWPQLLAMALTGLLFLVFALMRFRKMLEQQG</sequence>
<dbReference type="RefSeq" id="WP_085390887.1">
    <property type="nucleotide sequence ID" value="NZ_LR134440.1"/>
</dbReference>
<evidence type="ECO:0000256" key="1">
    <source>
        <dbReference type="ARBA" id="ARBA00004651"/>
    </source>
</evidence>
<accession>A0A1X3CI42</accession>
<dbReference type="InterPro" id="IPR051449">
    <property type="entry name" value="ABC-2_transporter_component"/>
</dbReference>
<keyword evidence="3" id="KW-0813">Transport</keyword>
<keyword evidence="5 8" id="KW-0812">Transmembrane</keyword>
<feature type="transmembrane region" description="Helical" evidence="8">
    <location>
        <begin position="219"/>
        <end position="243"/>
    </location>
</feature>
<evidence type="ECO:0000256" key="7">
    <source>
        <dbReference type="ARBA" id="ARBA00023136"/>
    </source>
</evidence>
<feature type="domain" description="ABC transmembrane type-2" evidence="9">
    <location>
        <begin position="142"/>
        <end position="368"/>
    </location>
</feature>
<dbReference type="InterPro" id="IPR047817">
    <property type="entry name" value="ABC2_TM_bact-type"/>
</dbReference>
<dbReference type="PANTHER" id="PTHR30294">
    <property type="entry name" value="MEMBRANE COMPONENT OF ABC TRANSPORTER YHHJ-RELATED"/>
    <property type="match status" value="1"/>
</dbReference>
<evidence type="ECO:0000256" key="5">
    <source>
        <dbReference type="ARBA" id="ARBA00022692"/>
    </source>
</evidence>
<dbReference type="GO" id="GO:0140359">
    <property type="term" value="F:ABC-type transporter activity"/>
    <property type="evidence" value="ECO:0007669"/>
    <property type="project" value="InterPro"/>
</dbReference>
<dbReference type="PANTHER" id="PTHR30294:SF47">
    <property type="entry name" value="INNER MEMBRANE TRANSPORT PERMEASE YHHJ"/>
    <property type="match status" value="1"/>
</dbReference>
<dbReference type="OrthoDB" id="9808686at2"/>
<dbReference type="STRING" id="326522.BWD08_08600"/>
<protein>
    <submittedName>
        <fullName evidence="10">Inner membrane transport permease yhhJ</fullName>
    </submittedName>
</protein>
<proteinExistence type="inferred from homology"/>
<evidence type="ECO:0000313" key="10">
    <source>
        <dbReference type="EMBL" id="VEJ21411.1"/>
    </source>
</evidence>